<name>A0A101SBS4_9ACTN</name>
<organism evidence="2 3">
    <name type="scientific">Streptomyces griseorubiginosus</name>
    <dbReference type="NCBI Taxonomy" id="67304"/>
    <lineage>
        <taxon>Bacteria</taxon>
        <taxon>Bacillati</taxon>
        <taxon>Actinomycetota</taxon>
        <taxon>Actinomycetes</taxon>
        <taxon>Kitasatosporales</taxon>
        <taxon>Streptomycetaceae</taxon>
        <taxon>Streptomyces</taxon>
    </lineage>
</organism>
<evidence type="ECO:0000256" key="1">
    <source>
        <dbReference type="SAM" id="Phobius"/>
    </source>
</evidence>
<gene>
    <name evidence="2" type="ORF">AQJ54_06515</name>
</gene>
<comment type="caution">
    <text evidence="2">The sequence shown here is derived from an EMBL/GenBank/DDBJ whole genome shotgun (WGS) entry which is preliminary data.</text>
</comment>
<sequence>MYQPTPQAKSKGGARKVFGILLILFAVIPLLGTALTVYKTVQSSKERNSNDAFIPKAWHNLQSDDIFPARLTSETVGSDASVWARQGISKNTSCEAAFTADLARDVTAKGCKVVLRATYTDLSGEMAATIGLVVADSPAAANAVDSKIERIQSDAAGSDRAPTVRPFAVPGTQAADWSEKMGIGGASAQVFMPDSPYAVTITTGPTDPARPVGQLPEPWTFIGWEERHPYRETAQALAAIYAEDLRRTVLGK</sequence>
<dbReference type="RefSeq" id="WP_062234689.1">
    <property type="nucleotide sequence ID" value="NZ_JBPJFL010000001.1"/>
</dbReference>
<evidence type="ECO:0000313" key="2">
    <source>
        <dbReference type="EMBL" id="KUN70712.1"/>
    </source>
</evidence>
<feature type="transmembrane region" description="Helical" evidence="1">
    <location>
        <begin position="17"/>
        <end position="38"/>
    </location>
</feature>
<proteinExistence type="predicted"/>
<dbReference type="Proteomes" id="UP000054375">
    <property type="component" value="Unassembled WGS sequence"/>
</dbReference>
<dbReference type="AlphaFoldDB" id="A0A101SBS4"/>
<keyword evidence="1" id="KW-0472">Membrane</keyword>
<evidence type="ECO:0000313" key="3">
    <source>
        <dbReference type="Proteomes" id="UP000054375"/>
    </source>
</evidence>
<dbReference type="EMBL" id="LMWV01000003">
    <property type="protein sequence ID" value="KUN70712.1"/>
    <property type="molecule type" value="Genomic_DNA"/>
</dbReference>
<keyword evidence="3" id="KW-1185">Reference proteome</keyword>
<reference evidence="2 3" key="1">
    <citation type="submission" date="2015-10" db="EMBL/GenBank/DDBJ databases">
        <title>Draft genome sequence of Streptomyces griseorubiginosus DSM 40469, type strain for the species Streptomyces griseorubiginosus.</title>
        <authorList>
            <person name="Ruckert C."/>
            <person name="Winkler A."/>
            <person name="Kalinowski J."/>
            <person name="Kampfer P."/>
            <person name="Glaeser S."/>
        </authorList>
    </citation>
    <scope>NUCLEOTIDE SEQUENCE [LARGE SCALE GENOMIC DNA]</scope>
    <source>
        <strain evidence="2 3">DSM 40469</strain>
    </source>
</reference>
<protein>
    <submittedName>
        <fullName evidence="2">Uncharacterized protein</fullName>
    </submittedName>
</protein>
<accession>A0A101SBS4</accession>
<keyword evidence="1" id="KW-0812">Transmembrane</keyword>
<keyword evidence="1" id="KW-1133">Transmembrane helix</keyword>